<proteinExistence type="inferred from homology"/>
<evidence type="ECO:0000256" key="3">
    <source>
        <dbReference type="ARBA" id="ARBA00022840"/>
    </source>
</evidence>
<dbReference type="InterPro" id="IPR010230">
    <property type="entry name" value="FeS-cluster_ATPase_SufC"/>
</dbReference>
<reference evidence="5 6" key="1">
    <citation type="submission" date="2021-03" db="EMBL/GenBank/DDBJ databases">
        <title>Sequencing the genomes of 1000 actinobacteria strains.</title>
        <authorList>
            <person name="Klenk H.-P."/>
        </authorList>
    </citation>
    <scope>NUCLEOTIDE SEQUENCE [LARGE SCALE GENOMIC DNA]</scope>
    <source>
        <strain evidence="5 6">DSM 44506</strain>
    </source>
</reference>
<gene>
    <name evidence="5" type="ORF">JOF33_001533</name>
</gene>
<dbReference type="InterPro" id="IPR003439">
    <property type="entry name" value="ABC_transporter-like_ATP-bd"/>
</dbReference>
<dbReference type="Pfam" id="PF00005">
    <property type="entry name" value="ABC_tran"/>
    <property type="match status" value="1"/>
</dbReference>
<dbReference type="RefSeq" id="WP_052054476.1">
    <property type="nucleotide sequence ID" value="NZ_CP047357.1"/>
</dbReference>
<name>A0ABS4U846_9CORY</name>
<dbReference type="PROSITE" id="PS50893">
    <property type="entry name" value="ABC_TRANSPORTER_2"/>
    <property type="match status" value="1"/>
</dbReference>
<dbReference type="GO" id="GO:0005524">
    <property type="term" value="F:ATP binding"/>
    <property type="evidence" value="ECO:0007669"/>
    <property type="project" value="UniProtKB-KW"/>
</dbReference>
<keyword evidence="6" id="KW-1185">Reference proteome</keyword>
<dbReference type="PANTHER" id="PTHR43204">
    <property type="entry name" value="ABC TRANSPORTER I FAMILY MEMBER 6, CHLOROPLASTIC"/>
    <property type="match status" value="1"/>
</dbReference>
<feature type="domain" description="ABC transporter" evidence="4">
    <location>
        <begin position="7"/>
        <end position="245"/>
    </location>
</feature>
<organism evidence="5 6">
    <name type="scientific">Corynebacterium freneyi</name>
    <dbReference type="NCBI Taxonomy" id="134034"/>
    <lineage>
        <taxon>Bacteria</taxon>
        <taxon>Bacillati</taxon>
        <taxon>Actinomycetota</taxon>
        <taxon>Actinomycetes</taxon>
        <taxon>Mycobacteriales</taxon>
        <taxon>Corynebacteriaceae</taxon>
        <taxon>Corynebacterium</taxon>
    </lineage>
</organism>
<dbReference type="InterPro" id="IPR003593">
    <property type="entry name" value="AAA+_ATPase"/>
</dbReference>
<comment type="similarity">
    <text evidence="1">Belongs to the ABC transporter superfamily. Ycf16 family.</text>
</comment>
<accession>A0ABS4U846</accession>
<evidence type="ECO:0000256" key="2">
    <source>
        <dbReference type="ARBA" id="ARBA00022741"/>
    </source>
</evidence>
<evidence type="ECO:0000313" key="6">
    <source>
        <dbReference type="Proteomes" id="UP001519305"/>
    </source>
</evidence>
<dbReference type="EMBL" id="JAGINY010000001">
    <property type="protein sequence ID" value="MBP2332834.1"/>
    <property type="molecule type" value="Genomic_DNA"/>
</dbReference>
<evidence type="ECO:0000256" key="1">
    <source>
        <dbReference type="ARBA" id="ARBA00006216"/>
    </source>
</evidence>
<protein>
    <submittedName>
        <fullName evidence="5">Fe-S cluster assembly ATP-binding protein</fullName>
    </submittedName>
</protein>
<dbReference type="Gene3D" id="3.40.50.300">
    <property type="entry name" value="P-loop containing nucleotide triphosphate hydrolases"/>
    <property type="match status" value="1"/>
</dbReference>
<evidence type="ECO:0000259" key="4">
    <source>
        <dbReference type="PROSITE" id="PS50893"/>
    </source>
</evidence>
<dbReference type="SMART" id="SM00382">
    <property type="entry name" value="AAA"/>
    <property type="match status" value="1"/>
</dbReference>
<keyword evidence="3 5" id="KW-0067">ATP-binding</keyword>
<dbReference type="InterPro" id="IPR027417">
    <property type="entry name" value="P-loop_NTPase"/>
</dbReference>
<evidence type="ECO:0000313" key="5">
    <source>
        <dbReference type="EMBL" id="MBP2332834.1"/>
    </source>
</evidence>
<dbReference type="SUPFAM" id="SSF52540">
    <property type="entry name" value="P-loop containing nucleoside triphosphate hydrolases"/>
    <property type="match status" value="1"/>
</dbReference>
<comment type="caution">
    <text evidence="5">The sequence shown here is derived from an EMBL/GenBank/DDBJ whole genome shotgun (WGS) entry which is preliminary data.</text>
</comment>
<dbReference type="PANTHER" id="PTHR43204:SF1">
    <property type="entry name" value="ABC TRANSPORTER I FAMILY MEMBER 6, CHLOROPLASTIC"/>
    <property type="match status" value="1"/>
</dbReference>
<sequence>MTGNPILELEGVAIAAGDDVICRDIGLTVNEGERHILIGPNGSGKSSLLCGLMGVRPFRIVAGTATLLGRDLADMSIDERARAGIGMAFQRPPSLTGVTARRLVQTLDEHGAGADAEDHPFIADLGVDHLLDREVNRGFSGGEVKRWEVAKLGVQGPSLCLFDEPESGVDLEQVGIVAEVIDDLLSKPDAGGRDRAAIIITHTGFILDGVEATTAHLMIDGRIVESGDAHEMFERIRRDGYAPARA</sequence>
<keyword evidence="2" id="KW-0547">Nucleotide-binding</keyword>
<dbReference type="Proteomes" id="UP001519305">
    <property type="component" value="Unassembled WGS sequence"/>
</dbReference>